<dbReference type="Proteomes" id="UP001597186">
    <property type="component" value="Unassembled WGS sequence"/>
</dbReference>
<feature type="region of interest" description="Disordered" evidence="1">
    <location>
        <begin position="136"/>
        <end position="324"/>
    </location>
</feature>
<comment type="caution">
    <text evidence="3">The sequence shown here is derived from an EMBL/GenBank/DDBJ whole genome shotgun (WGS) entry which is preliminary data.</text>
</comment>
<feature type="domain" description="HTH merR-type" evidence="2">
    <location>
        <begin position="10"/>
        <end position="79"/>
    </location>
</feature>
<accession>A0ABW4EMI7</accession>
<dbReference type="CDD" id="cd04765">
    <property type="entry name" value="HTH_MlrA-like_sg2"/>
    <property type="match status" value="1"/>
</dbReference>
<feature type="compositionally biased region" description="Low complexity" evidence="1">
    <location>
        <begin position="242"/>
        <end position="260"/>
    </location>
</feature>
<proteinExistence type="predicted"/>
<dbReference type="SMART" id="SM00422">
    <property type="entry name" value="HTH_MERR"/>
    <property type="match status" value="1"/>
</dbReference>
<evidence type="ECO:0000313" key="3">
    <source>
        <dbReference type="EMBL" id="MFD1511284.1"/>
    </source>
</evidence>
<evidence type="ECO:0000313" key="4">
    <source>
        <dbReference type="Proteomes" id="UP001597186"/>
    </source>
</evidence>
<dbReference type="RefSeq" id="WP_379918316.1">
    <property type="nucleotide sequence ID" value="NZ_JBHUDD010000156.1"/>
</dbReference>
<dbReference type="InterPro" id="IPR000551">
    <property type="entry name" value="MerR-type_HTH_dom"/>
</dbReference>
<feature type="compositionally biased region" description="Polar residues" evidence="1">
    <location>
        <begin position="197"/>
        <end position="207"/>
    </location>
</feature>
<dbReference type="Gene3D" id="1.10.1660.10">
    <property type="match status" value="1"/>
</dbReference>
<dbReference type="Pfam" id="PF13411">
    <property type="entry name" value="MerR_1"/>
    <property type="match status" value="1"/>
</dbReference>
<keyword evidence="4" id="KW-1185">Reference proteome</keyword>
<protein>
    <submittedName>
        <fullName evidence="3">MerR family transcriptional regulator</fullName>
    </submittedName>
</protein>
<evidence type="ECO:0000259" key="2">
    <source>
        <dbReference type="SMART" id="SM00422"/>
    </source>
</evidence>
<organism evidence="3 4">
    <name type="scientific">Lacimonas salitolerans</name>
    <dbReference type="NCBI Taxonomy" id="1323750"/>
    <lineage>
        <taxon>Bacteria</taxon>
        <taxon>Pseudomonadati</taxon>
        <taxon>Pseudomonadota</taxon>
        <taxon>Alphaproteobacteria</taxon>
        <taxon>Rhodobacterales</taxon>
        <taxon>Paracoccaceae</taxon>
        <taxon>Lacimonas</taxon>
    </lineage>
</organism>
<sequence>MPKSPDAFRTISEVADWLDKPAHVLRFWESKFTQVKPVKRAGGRRYYRPDDMMLLGGIKKLLHDDGMTIKGVQKILREQGIKYVTGLSQPLDEISAAAAGSMADDDDIFDAGDTYAAFEHAEEIAQEATVIAFQRNRDPEPAPPTEPPEATDGEDLTEAAHLDPEPRDQQEPEPALPEPAVPDPVTGASDDAEHASQPDTASETQPDTPRDPAPDDLVAQGDDATASNSVAAPPAPTNMPETADASDPTDDAATQDTDLPAAPPAPDATTLPGFLRPGPDPDERPTTATEPPADIPAADEPEAETPPSPIAVDVPDTPPLDQIAAPPGLLTVLVTRRTPLPAASRPELAAARDDLARLRTRMAQNIRD</sequence>
<evidence type="ECO:0000256" key="1">
    <source>
        <dbReference type="SAM" id="MobiDB-lite"/>
    </source>
</evidence>
<dbReference type="SUPFAM" id="SSF46955">
    <property type="entry name" value="Putative DNA-binding domain"/>
    <property type="match status" value="1"/>
</dbReference>
<gene>
    <name evidence="3" type="ORF">ACFTOW_18030</name>
</gene>
<dbReference type="InterPro" id="IPR009061">
    <property type="entry name" value="DNA-bd_dom_put_sf"/>
</dbReference>
<reference evidence="4" key="1">
    <citation type="journal article" date="2019" name="Int. J. Syst. Evol. Microbiol.">
        <title>The Global Catalogue of Microorganisms (GCM) 10K type strain sequencing project: providing services to taxonomists for standard genome sequencing and annotation.</title>
        <authorList>
            <consortium name="The Broad Institute Genomics Platform"/>
            <consortium name="The Broad Institute Genome Sequencing Center for Infectious Disease"/>
            <person name="Wu L."/>
            <person name="Ma J."/>
        </authorList>
    </citation>
    <scope>NUCLEOTIDE SEQUENCE [LARGE SCALE GENOMIC DNA]</scope>
    <source>
        <strain evidence="4">CGMCC 1.12477</strain>
    </source>
</reference>
<dbReference type="EMBL" id="JBHUDD010000156">
    <property type="protein sequence ID" value="MFD1511284.1"/>
    <property type="molecule type" value="Genomic_DNA"/>
</dbReference>
<feature type="compositionally biased region" description="Basic and acidic residues" evidence="1">
    <location>
        <begin position="158"/>
        <end position="170"/>
    </location>
</feature>
<feature type="compositionally biased region" description="Low complexity" evidence="1">
    <location>
        <begin position="286"/>
        <end position="296"/>
    </location>
</feature>
<name>A0ABW4EMI7_9RHOB</name>